<dbReference type="InterPro" id="IPR041628">
    <property type="entry name" value="ChlI/MoxR_AAA_lid"/>
</dbReference>
<proteinExistence type="predicted"/>
<sequence>MDISETSAACGDVLDTLRGAIIAEDAFFEDILLGLLSRGHVLIEDVPGTGKTLTARSMATALGLSFSRIQFTPDLLPSDVTGTTIYDEGTGEFEFSEGPIFANVVLADEINRAPPKTQAALLEAMEEEQVTVDGTTYELPSPFFLIATQNPVEQSGNFPLPEAQLDRFSVKTSMGYPDTDGEIELLKRRLDRVEQSPSVEPVLDTERVVGAREASEAVRIEEDLLAYMVDVTQATRSDRRVEVGVSPRGTQRLLEATRAAATLADRDFVTPDDVKRVATPVLAHRLVLTPDATVENIDKRDVLADVLDRVEVPTV</sequence>
<dbReference type="InterPro" id="IPR027417">
    <property type="entry name" value="P-loop_NTPase"/>
</dbReference>
<dbReference type="SUPFAM" id="SSF52540">
    <property type="entry name" value="P-loop containing nucleoside triphosphate hydrolases"/>
    <property type="match status" value="1"/>
</dbReference>
<keyword evidence="2" id="KW-0067">ATP-binding</keyword>
<evidence type="ECO:0000313" key="5">
    <source>
        <dbReference type="EMBL" id="KAB7515824.1"/>
    </source>
</evidence>
<dbReference type="GO" id="GO:0005524">
    <property type="term" value="F:ATP binding"/>
    <property type="evidence" value="ECO:0007669"/>
    <property type="project" value="UniProtKB-KW"/>
</dbReference>
<dbReference type="Gene3D" id="1.10.8.80">
    <property type="entry name" value="Magnesium chelatase subunit I, C-Terminal domain"/>
    <property type="match status" value="1"/>
</dbReference>
<dbReference type="Proteomes" id="UP000326865">
    <property type="component" value="Unassembled WGS sequence"/>
</dbReference>
<evidence type="ECO:0000256" key="2">
    <source>
        <dbReference type="ARBA" id="ARBA00022840"/>
    </source>
</evidence>
<evidence type="ECO:0000313" key="6">
    <source>
        <dbReference type="Proteomes" id="UP000326865"/>
    </source>
</evidence>
<dbReference type="InterPro" id="IPR011703">
    <property type="entry name" value="ATPase_AAA-3"/>
</dbReference>
<dbReference type="Pfam" id="PF07726">
    <property type="entry name" value="AAA_3"/>
    <property type="match status" value="1"/>
</dbReference>
<dbReference type="AlphaFoldDB" id="A0A5N5UB20"/>
<dbReference type="PANTHER" id="PTHR42759:SF1">
    <property type="entry name" value="MAGNESIUM-CHELATASE SUBUNIT CHLD"/>
    <property type="match status" value="1"/>
</dbReference>
<comment type="caution">
    <text evidence="5">The sequence shown here is derived from an EMBL/GenBank/DDBJ whole genome shotgun (WGS) entry which is preliminary data.</text>
</comment>
<feature type="domain" description="ATPase AAA-3" evidence="3">
    <location>
        <begin position="40"/>
        <end position="169"/>
    </location>
</feature>
<evidence type="ECO:0000259" key="3">
    <source>
        <dbReference type="Pfam" id="PF07726"/>
    </source>
</evidence>
<keyword evidence="6" id="KW-1185">Reference proteome</keyword>
<dbReference type="Pfam" id="PF17863">
    <property type="entry name" value="AAA_lid_2"/>
    <property type="match status" value="1"/>
</dbReference>
<dbReference type="FunFam" id="3.40.50.300:FF:000640">
    <property type="entry name" value="MoxR family ATPase"/>
    <property type="match status" value="1"/>
</dbReference>
<organism evidence="5 6">
    <name type="scientific">Halosegnis rubeus</name>
    <dbReference type="NCBI Taxonomy" id="2212850"/>
    <lineage>
        <taxon>Archaea</taxon>
        <taxon>Methanobacteriati</taxon>
        <taxon>Methanobacteriota</taxon>
        <taxon>Stenosarchaea group</taxon>
        <taxon>Halobacteria</taxon>
        <taxon>Halobacteriales</taxon>
        <taxon>Natronomonadaceae</taxon>
        <taxon>Halosegnis</taxon>
    </lineage>
</organism>
<evidence type="ECO:0000256" key="1">
    <source>
        <dbReference type="ARBA" id="ARBA00022741"/>
    </source>
</evidence>
<name>A0A5N5UB20_9EURY</name>
<dbReference type="Gene3D" id="3.40.50.300">
    <property type="entry name" value="P-loop containing nucleotide triphosphate hydrolases"/>
    <property type="match status" value="1"/>
</dbReference>
<gene>
    <name evidence="5" type="ORF">DM867_01385</name>
</gene>
<dbReference type="GO" id="GO:0016887">
    <property type="term" value="F:ATP hydrolysis activity"/>
    <property type="evidence" value="ECO:0007669"/>
    <property type="project" value="InterPro"/>
</dbReference>
<dbReference type="RefSeq" id="WP_152133591.1">
    <property type="nucleotide sequence ID" value="NZ_QKKZ01000001.1"/>
</dbReference>
<reference evidence="5 6" key="1">
    <citation type="submission" date="2019-10" db="EMBL/GenBank/DDBJ databases">
        <title>Unraveling microbial dark matter from salterns through culturing: the case of the genus Halosegnis.</title>
        <authorList>
            <person name="Duran-Viseras A."/>
            <person name="Andrei A.-S."/>
            <person name="Vera-Gargallo B."/>
            <person name="Ghai R."/>
            <person name="Sanchez-Porro C."/>
            <person name="Ventosa A."/>
        </authorList>
    </citation>
    <scope>NUCLEOTIDE SEQUENCE [LARGE SCALE GENOMIC DNA]</scope>
    <source>
        <strain evidence="5 6">F18-79</strain>
    </source>
</reference>
<feature type="domain" description="ChlI/MoxR AAA lid" evidence="4">
    <location>
        <begin position="233"/>
        <end position="305"/>
    </location>
</feature>
<accession>A0A5N5UB20</accession>
<dbReference type="EMBL" id="QKKZ01000001">
    <property type="protein sequence ID" value="KAB7515824.1"/>
    <property type="molecule type" value="Genomic_DNA"/>
</dbReference>
<keyword evidence="1" id="KW-0547">Nucleotide-binding</keyword>
<evidence type="ECO:0000259" key="4">
    <source>
        <dbReference type="Pfam" id="PF17863"/>
    </source>
</evidence>
<dbReference type="InterPro" id="IPR050764">
    <property type="entry name" value="CbbQ/NirQ/NorQ/GpvN"/>
</dbReference>
<dbReference type="PIRSF" id="PIRSF002849">
    <property type="entry name" value="AAA_ATPase_chaperone_MoxR_prd"/>
    <property type="match status" value="1"/>
</dbReference>
<dbReference type="PANTHER" id="PTHR42759">
    <property type="entry name" value="MOXR FAMILY PROTEIN"/>
    <property type="match status" value="1"/>
</dbReference>
<protein>
    <submittedName>
        <fullName evidence="5">AAA domain-containing protein</fullName>
    </submittedName>
</protein>